<sequence>MVEGFDKKISKLNGKKILITGADGMLGSSFEEIIKKYIQNCDITSISKKEMDVTDMKEVLSYAENKIDIIIHCAAKVNADFCEKYPKESFREIVSGTNNIINLAQKTNAKLFYPQSFLIFDGKSLPIDEGTAPNPLSKYGKDKLLAEKNVLANLSNSLIVRMGGFFGGYKKDKNFVGKIVPHISKLIQTGKETLEIGNRVWQPTYTNDLAYNCLVLLADDKKGVYNMASHGEASFYELTLKIVSLLKIEREINIVPISSSKFSKKENAKRPEIAIMDNKKLKQESIDFQRDWEHSLKEYLNHKYFRDMF</sequence>
<proteinExistence type="predicted"/>
<evidence type="ECO:0000313" key="2">
    <source>
        <dbReference type="EMBL" id="SVB94009.1"/>
    </source>
</evidence>
<dbReference type="PANTHER" id="PTHR10491">
    <property type="entry name" value="DTDP-4-DEHYDRORHAMNOSE REDUCTASE"/>
    <property type="match status" value="1"/>
</dbReference>
<gene>
    <name evidence="2" type="ORF">METZ01_LOCUS246863</name>
</gene>
<feature type="domain" description="RmlD-like substrate binding" evidence="1">
    <location>
        <begin position="16"/>
        <end position="302"/>
    </location>
</feature>
<protein>
    <recommendedName>
        <fullName evidence="1">RmlD-like substrate binding domain-containing protein</fullName>
    </recommendedName>
</protein>
<dbReference type="Gene3D" id="3.40.50.720">
    <property type="entry name" value="NAD(P)-binding Rossmann-like Domain"/>
    <property type="match status" value="1"/>
</dbReference>
<evidence type="ECO:0000259" key="1">
    <source>
        <dbReference type="Pfam" id="PF04321"/>
    </source>
</evidence>
<accession>A0A382I3Y5</accession>
<reference evidence="2" key="1">
    <citation type="submission" date="2018-05" db="EMBL/GenBank/DDBJ databases">
        <authorList>
            <person name="Lanie J.A."/>
            <person name="Ng W.-L."/>
            <person name="Kazmierczak K.M."/>
            <person name="Andrzejewski T.M."/>
            <person name="Davidsen T.M."/>
            <person name="Wayne K.J."/>
            <person name="Tettelin H."/>
            <person name="Glass J.I."/>
            <person name="Rusch D."/>
            <person name="Podicherti R."/>
            <person name="Tsui H.-C.T."/>
            <person name="Winkler M.E."/>
        </authorList>
    </citation>
    <scope>NUCLEOTIDE SEQUENCE</scope>
</reference>
<organism evidence="2">
    <name type="scientific">marine metagenome</name>
    <dbReference type="NCBI Taxonomy" id="408172"/>
    <lineage>
        <taxon>unclassified sequences</taxon>
        <taxon>metagenomes</taxon>
        <taxon>ecological metagenomes</taxon>
    </lineage>
</organism>
<dbReference type="CDD" id="cd05254">
    <property type="entry name" value="dTDP_HR_like_SDR_e"/>
    <property type="match status" value="1"/>
</dbReference>
<dbReference type="EMBL" id="UINC01064902">
    <property type="protein sequence ID" value="SVB94009.1"/>
    <property type="molecule type" value="Genomic_DNA"/>
</dbReference>
<dbReference type="Pfam" id="PF04321">
    <property type="entry name" value="RmlD_sub_bind"/>
    <property type="match status" value="1"/>
</dbReference>
<dbReference type="Gene3D" id="3.90.25.10">
    <property type="entry name" value="UDP-galactose 4-epimerase, domain 1"/>
    <property type="match status" value="1"/>
</dbReference>
<name>A0A382I3Y5_9ZZZZ</name>
<dbReference type="AlphaFoldDB" id="A0A382I3Y5"/>
<dbReference type="PANTHER" id="PTHR10491:SF4">
    <property type="entry name" value="METHIONINE ADENOSYLTRANSFERASE 2 SUBUNIT BETA"/>
    <property type="match status" value="1"/>
</dbReference>
<dbReference type="InterPro" id="IPR005913">
    <property type="entry name" value="dTDP_dehydrorham_reduct"/>
</dbReference>
<dbReference type="InterPro" id="IPR036291">
    <property type="entry name" value="NAD(P)-bd_dom_sf"/>
</dbReference>
<dbReference type="SUPFAM" id="SSF51735">
    <property type="entry name" value="NAD(P)-binding Rossmann-fold domains"/>
    <property type="match status" value="1"/>
</dbReference>
<dbReference type="InterPro" id="IPR029903">
    <property type="entry name" value="RmlD-like-bd"/>
</dbReference>